<dbReference type="STRING" id="485915.Dret_2303"/>
<dbReference type="InterPro" id="IPR007922">
    <property type="entry name" value="DciA-like"/>
</dbReference>
<sequence length="156" mass="17521">MQDIKEALGSLLHDKDATSIQQDLVRLWRNWPDIIGAETAQLVKPLGHRNATLILGAEDAVTLQEASFAQEEILDEIAAFFGRQPFDKVKFELLSNRTPLSEVQVGPRISPPVPHAIPEVGNLPLDGMDEDSAFASCYRAYVRFWQKQRQNGSDHR</sequence>
<dbReference type="Pfam" id="PF05258">
    <property type="entry name" value="DciA"/>
    <property type="match status" value="1"/>
</dbReference>
<keyword evidence="2" id="KW-1185">Reference proteome</keyword>
<dbReference type="KEGG" id="drt:Dret_2303"/>
<dbReference type="HOGENOM" id="CLU_125373_0_0_7"/>
<dbReference type="OrthoDB" id="5471833at2"/>
<evidence type="ECO:0000313" key="2">
    <source>
        <dbReference type="Proteomes" id="UP000001052"/>
    </source>
</evidence>
<name>C8X590_DESRD</name>
<protein>
    <recommendedName>
        <fullName evidence="3">DUF721 domain-containing protein</fullName>
    </recommendedName>
</protein>
<reference evidence="1 2" key="2">
    <citation type="journal article" date="2010" name="Stand. Genomic Sci.">
        <title>Complete genome sequence of Desulfohalobium retbaense type strain (HR(100)).</title>
        <authorList>
            <person name="Spring S."/>
            <person name="Nolan M."/>
            <person name="Lapidus A."/>
            <person name="Glavina Del Rio T."/>
            <person name="Copeland A."/>
            <person name="Tice H."/>
            <person name="Cheng J.F."/>
            <person name="Lucas S."/>
            <person name="Land M."/>
            <person name="Chen F."/>
            <person name="Bruce D."/>
            <person name="Goodwin L."/>
            <person name="Pitluck S."/>
            <person name="Ivanova N."/>
            <person name="Mavromatis K."/>
            <person name="Mikhailova N."/>
            <person name="Pati A."/>
            <person name="Chen A."/>
            <person name="Palaniappan K."/>
            <person name="Hauser L."/>
            <person name="Chang Y.J."/>
            <person name="Jeffries C.D."/>
            <person name="Munk C."/>
            <person name="Kiss H."/>
            <person name="Chain P."/>
            <person name="Han C."/>
            <person name="Brettin T."/>
            <person name="Detter J.C."/>
            <person name="Schuler E."/>
            <person name="Goker M."/>
            <person name="Rohde M."/>
            <person name="Bristow J."/>
            <person name="Eisen J.A."/>
            <person name="Markowitz V."/>
            <person name="Hugenholtz P."/>
            <person name="Kyrpides N.C."/>
            <person name="Klenk H.P."/>
        </authorList>
    </citation>
    <scope>NUCLEOTIDE SEQUENCE [LARGE SCALE GENOMIC DNA]</scope>
    <source>
        <strain evidence="1 2">DSM 5692</strain>
    </source>
</reference>
<accession>C8X590</accession>
<dbReference type="RefSeq" id="WP_015752726.1">
    <property type="nucleotide sequence ID" value="NC_013223.1"/>
</dbReference>
<evidence type="ECO:0000313" key="1">
    <source>
        <dbReference type="EMBL" id="ACV69587.1"/>
    </source>
</evidence>
<dbReference type="Proteomes" id="UP000001052">
    <property type="component" value="Chromosome"/>
</dbReference>
<dbReference type="AlphaFoldDB" id="C8X590"/>
<dbReference type="EMBL" id="CP001734">
    <property type="protein sequence ID" value="ACV69587.1"/>
    <property type="molecule type" value="Genomic_DNA"/>
</dbReference>
<gene>
    <name evidence="1" type="ordered locus">Dret_2303</name>
</gene>
<organism evidence="1 2">
    <name type="scientific">Desulfohalobium retbaense (strain ATCC 49708 / DSM 5692 / JCM 16813 / HR100)</name>
    <dbReference type="NCBI Taxonomy" id="485915"/>
    <lineage>
        <taxon>Bacteria</taxon>
        <taxon>Pseudomonadati</taxon>
        <taxon>Thermodesulfobacteriota</taxon>
        <taxon>Desulfovibrionia</taxon>
        <taxon>Desulfovibrionales</taxon>
        <taxon>Desulfohalobiaceae</taxon>
        <taxon>Desulfohalobium</taxon>
    </lineage>
</organism>
<dbReference type="eggNOG" id="COG5512">
    <property type="taxonomic scope" value="Bacteria"/>
</dbReference>
<reference evidence="2" key="1">
    <citation type="submission" date="2009-09" db="EMBL/GenBank/DDBJ databases">
        <title>The complete chromosome of Desulfohalobium retbaense DSM 5692.</title>
        <authorList>
            <consortium name="US DOE Joint Genome Institute (JGI-PGF)"/>
            <person name="Lucas S."/>
            <person name="Copeland A."/>
            <person name="Lapidus A."/>
            <person name="Glavina del Rio T."/>
            <person name="Dalin E."/>
            <person name="Tice H."/>
            <person name="Bruce D."/>
            <person name="Goodwin L."/>
            <person name="Pitluck S."/>
            <person name="Kyrpides N."/>
            <person name="Mavromatis K."/>
            <person name="Ivanova N."/>
            <person name="Mikhailova N."/>
            <person name="Munk A.C."/>
            <person name="Brettin T."/>
            <person name="Detter J.C."/>
            <person name="Han C."/>
            <person name="Tapia R."/>
            <person name="Larimer F."/>
            <person name="Land M."/>
            <person name="Hauser L."/>
            <person name="Markowitz V."/>
            <person name="Cheng J.-F."/>
            <person name="Hugenholtz P."/>
            <person name="Woyke T."/>
            <person name="Wu D."/>
            <person name="Spring S."/>
            <person name="Klenk H.-P."/>
            <person name="Eisen J.A."/>
        </authorList>
    </citation>
    <scope>NUCLEOTIDE SEQUENCE [LARGE SCALE GENOMIC DNA]</scope>
    <source>
        <strain evidence="2">DSM 5692</strain>
    </source>
</reference>
<evidence type="ECO:0008006" key="3">
    <source>
        <dbReference type="Google" id="ProtNLM"/>
    </source>
</evidence>
<proteinExistence type="predicted"/>